<organism evidence="3 4">
    <name type="scientific">Acinetobacter marinus</name>
    <dbReference type="NCBI Taxonomy" id="281375"/>
    <lineage>
        <taxon>Bacteria</taxon>
        <taxon>Pseudomonadati</taxon>
        <taxon>Pseudomonadota</taxon>
        <taxon>Gammaproteobacteria</taxon>
        <taxon>Moraxellales</taxon>
        <taxon>Moraxellaceae</taxon>
        <taxon>Acinetobacter</taxon>
    </lineage>
</organism>
<accession>A0A1G6KVK0</accession>
<feature type="region of interest" description="Disordered" evidence="1">
    <location>
        <begin position="24"/>
        <end position="101"/>
    </location>
</feature>
<feature type="compositionally biased region" description="Basic and acidic residues" evidence="1">
    <location>
        <begin position="89"/>
        <end position="101"/>
    </location>
</feature>
<gene>
    <name evidence="3" type="ORF">SAMN05421749_104207</name>
</gene>
<dbReference type="RefSeq" id="WP_092619340.1">
    <property type="nucleotide sequence ID" value="NZ_FMYK01000004.1"/>
</dbReference>
<proteinExistence type="predicted"/>
<name>A0A1G6KVK0_9GAMM</name>
<protein>
    <submittedName>
        <fullName evidence="3">Uncharacterized protein</fullName>
    </submittedName>
</protein>
<dbReference type="AlphaFoldDB" id="A0A1G6KVK0"/>
<feature type="compositionally biased region" description="Low complexity" evidence="1">
    <location>
        <begin position="69"/>
        <end position="80"/>
    </location>
</feature>
<evidence type="ECO:0000256" key="1">
    <source>
        <dbReference type="SAM" id="MobiDB-lite"/>
    </source>
</evidence>
<feature type="chain" id="PRO_5017421111" evidence="2">
    <location>
        <begin position="22"/>
        <end position="101"/>
    </location>
</feature>
<evidence type="ECO:0000313" key="3">
    <source>
        <dbReference type="EMBL" id="SDC35132.1"/>
    </source>
</evidence>
<reference evidence="4" key="1">
    <citation type="submission" date="2016-09" db="EMBL/GenBank/DDBJ databases">
        <authorList>
            <person name="Varghese N."/>
            <person name="Submissions S."/>
        </authorList>
    </citation>
    <scope>NUCLEOTIDE SEQUENCE [LARGE SCALE GENOMIC DNA]</scope>
    <source>
        <strain evidence="4">ANC 3699</strain>
    </source>
</reference>
<feature type="signal peptide" evidence="2">
    <location>
        <begin position="1"/>
        <end position="21"/>
    </location>
</feature>
<sequence>MKLVKTLLIAGLTTLSVAAFAGEKTDHSATTHDAQLSSQSTTQAPEGATVVSTQDSATLSSQPNATSSDAQLNQAAADAQTTSPSAEKTALEQDQDKKDKQ</sequence>
<evidence type="ECO:0000313" key="4">
    <source>
        <dbReference type="Proteomes" id="UP000242317"/>
    </source>
</evidence>
<dbReference type="EMBL" id="FMYK01000004">
    <property type="protein sequence ID" value="SDC35132.1"/>
    <property type="molecule type" value="Genomic_DNA"/>
</dbReference>
<keyword evidence="2" id="KW-0732">Signal</keyword>
<feature type="compositionally biased region" description="Polar residues" evidence="1">
    <location>
        <begin position="31"/>
        <end position="68"/>
    </location>
</feature>
<keyword evidence="4" id="KW-1185">Reference proteome</keyword>
<dbReference type="Proteomes" id="UP000242317">
    <property type="component" value="Unassembled WGS sequence"/>
</dbReference>
<evidence type="ECO:0000256" key="2">
    <source>
        <dbReference type="SAM" id="SignalP"/>
    </source>
</evidence>